<evidence type="ECO:0000313" key="2">
    <source>
        <dbReference type="Proteomes" id="UP000064893"/>
    </source>
</evidence>
<name>A0A0S2HXM6_9BACT</name>
<gene>
    <name evidence="1" type="ORF">L21SP5_01140</name>
</gene>
<dbReference type="Proteomes" id="UP000064893">
    <property type="component" value="Chromosome"/>
</dbReference>
<dbReference type="EMBL" id="CP013118">
    <property type="protein sequence ID" value="ALO14799.1"/>
    <property type="molecule type" value="Genomic_DNA"/>
</dbReference>
<reference evidence="1 2" key="1">
    <citation type="submission" date="2015-11" db="EMBL/GenBank/DDBJ databases">
        <title>Description and complete genome sequence of a novel strain predominating in hypersaline microbial mats and representing a new family of the Bacteriodetes phylum.</title>
        <authorList>
            <person name="Spring S."/>
            <person name="Bunk B."/>
            <person name="Sproer C."/>
            <person name="Klenk H.-P."/>
        </authorList>
    </citation>
    <scope>NUCLEOTIDE SEQUENCE [LARGE SCALE GENOMIC DNA]</scope>
    <source>
        <strain evidence="1 2">L21-Spi-D4</strain>
    </source>
</reference>
<dbReference type="AlphaFoldDB" id="A0A0S2HXM6"/>
<dbReference type="STRING" id="1307839.L21SP5_01140"/>
<protein>
    <submittedName>
        <fullName evidence="1">Uncharacterized protein</fullName>
    </submittedName>
</protein>
<accession>A0A0S2HXM6</accession>
<organism evidence="1 2">
    <name type="scientific">Salinivirga cyanobacteriivorans</name>
    <dbReference type="NCBI Taxonomy" id="1307839"/>
    <lineage>
        <taxon>Bacteria</taxon>
        <taxon>Pseudomonadati</taxon>
        <taxon>Bacteroidota</taxon>
        <taxon>Bacteroidia</taxon>
        <taxon>Bacteroidales</taxon>
        <taxon>Salinivirgaceae</taxon>
        <taxon>Salinivirga</taxon>
    </lineage>
</organism>
<dbReference type="KEGG" id="blq:L21SP5_01140"/>
<keyword evidence="2" id="KW-1185">Reference proteome</keyword>
<dbReference type="RefSeq" id="WP_057952315.1">
    <property type="nucleotide sequence ID" value="NZ_CP013118.1"/>
</dbReference>
<proteinExistence type="predicted"/>
<sequence>MKKTKLTRRFLLTLIMIMSFSVNYGQIIKPVVTDVGGGLKQQKFVFVIKANEKFEKPERVVMNDWSPAKEAFNPEKMDEYPKWTFDNFMVYKADGSRVRHLIIKNESTGKYFSYPPGKGVKMRSQEEFDAMFARNEEGKYKNSVEKMYEFLFAPQVKGNYIQLGIPNREGKNMVVTPPYWRTREFKLVLVK</sequence>
<evidence type="ECO:0000313" key="1">
    <source>
        <dbReference type="EMBL" id="ALO14799.1"/>
    </source>
</evidence>